<evidence type="ECO:0000256" key="1">
    <source>
        <dbReference type="SAM" id="MobiDB-lite"/>
    </source>
</evidence>
<dbReference type="PROSITE" id="PS50819">
    <property type="entry name" value="INTEIN_ENDONUCLEASE"/>
    <property type="match status" value="1"/>
</dbReference>
<evidence type="ECO:0000259" key="2">
    <source>
        <dbReference type="PROSITE" id="PS50819"/>
    </source>
</evidence>
<gene>
    <name evidence="3" type="ORF">DFQ11_1225</name>
</gene>
<dbReference type="RefSeq" id="WP_110476627.1">
    <property type="nucleotide sequence ID" value="NZ_BMWQ01000023.1"/>
</dbReference>
<name>A0A2V4XBD5_9FLAO</name>
<comment type="caution">
    <text evidence="3">The sequence shown here is derived from an EMBL/GenBank/DDBJ whole genome shotgun (WGS) entry which is preliminary data.</text>
</comment>
<dbReference type="InterPro" id="IPR004042">
    <property type="entry name" value="Intein_endonuc_central"/>
</dbReference>
<protein>
    <recommendedName>
        <fullName evidence="2">DOD-type homing endonuclease domain-containing protein</fullName>
    </recommendedName>
</protein>
<dbReference type="OrthoDB" id="1490603at2"/>
<dbReference type="Proteomes" id="UP000248054">
    <property type="component" value="Unassembled WGS sequence"/>
</dbReference>
<dbReference type="InterPro" id="IPR027434">
    <property type="entry name" value="Homing_endonucl"/>
</dbReference>
<evidence type="ECO:0000313" key="3">
    <source>
        <dbReference type="EMBL" id="PYE78770.1"/>
    </source>
</evidence>
<sequence length="302" mass="35380">MEKNKISNFLTPDISYLLGLITGRGEIQYNKDVKKIIIDFEYKTLKSTAITKTFDQKLHIQTSLDKVVVRLQNMGINVVKDVADKKISLVLKWDREDIAWLFIKFLINGTRFSYHDFQVPEPIFESTQENKKEFLRGVSDVTAYVRASNYYGFSKDQPKRYRVYIEVTNKNWHLPPQLCQLIQSLEIPVQNINYGHPNLRDPNNKKGNRFWAKEHQMKIFADDFQEIGFYISHKEEALLELAESNRENFDTPIDLCDGTTKRNKTKPSHPDENDDSLPSEIRSKHFNGFKEICNCLNCYKQN</sequence>
<dbReference type="Gene3D" id="3.10.28.10">
    <property type="entry name" value="Homing endonucleases"/>
    <property type="match status" value="1"/>
</dbReference>
<feature type="region of interest" description="Disordered" evidence="1">
    <location>
        <begin position="252"/>
        <end position="281"/>
    </location>
</feature>
<keyword evidence="4" id="KW-1185">Reference proteome</keyword>
<dbReference type="GO" id="GO:0004519">
    <property type="term" value="F:endonuclease activity"/>
    <property type="evidence" value="ECO:0007669"/>
    <property type="project" value="InterPro"/>
</dbReference>
<organism evidence="3 4">
    <name type="scientific">Winogradskyella epiphytica</name>
    <dbReference type="NCBI Taxonomy" id="262005"/>
    <lineage>
        <taxon>Bacteria</taxon>
        <taxon>Pseudomonadati</taxon>
        <taxon>Bacteroidota</taxon>
        <taxon>Flavobacteriia</taxon>
        <taxon>Flavobacteriales</taxon>
        <taxon>Flavobacteriaceae</taxon>
        <taxon>Winogradskyella</taxon>
    </lineage>
</organism>
<evidence type="ECO:0000313" key="4">
    <source>
        <dbReference type="Proteomes" id="UP000248054"/>
    </source>
</evidence>
<proteinExistence type="predicted"/>
<reference evidence="3 4" key="1">
    <citation type="submission" date="2018-06" db="EMBL/GenBank/DDBJ databases">
        <title>Genomic Encyclopedia of Type Strains, Phase III (KMG-III): the genomes of soil and plant-associated and newly described type strains.</title>
        <authorList>
            <person name="Whitman W."/>
        </authorList>
    </citation>
    <scope>NUCLEOTIDE SEQUENCE [LARGE SCALE GENOMIC DNA]</scope>
    <source>
        <strain evidence="3 4">CECT 7945</strain>
    </source>
</reference>
<dbReference type="AlphaFoldDB" id="A0A2V4XBD5"/>
<dbReference type="EMBL" id="QJTD01000022">
    <property type="protein sequence ID" value="PYE78770.1"/>
    <property type="molecule type" value="Genomic_DNA"/>
</dbReference>
<feature type="domain" description="DOD-type homing endonuclease" evidence="2">
    <location>
        <begin position="17"/>
        <end position="187"/>
    </location>
</feature>
<accession>A0A2V4XBD5</accession>